<organism evidence="2 3">
    <name type="scientific">Elliptochloris bilobata</name>
    <dbReference type="NCBI Taxonomy" id="381761"/>
    <lineage>
        <taxon>Eukaryota</taxon>
        <taxon>Viridiplantae</taxon>
        <taxon>Chlorophyta</taxon>
        <taxon>core chlorophytes</taxon>
        <taxon>Trebouxiophyceae</taxon>
        <taxon>Trebouxiophyceae incertae sedis</taxon>
        <taxon>Elliptochloris clade</taxon>
        <taxon>Elliptochloris</taxon>
    </lineage>
</organism>
<dbReference type="AlphaFoldDB" id="A0AAW1RNL4"/>
<accession>A0AAW1RNL4</accession>
<dbReference type="EMBL" id="JALJOU010000028">
    <property type="protein sequence ID" value="KAK9835329.1"/>
    <property type="molecule type" value="Genomic_DNA"/>
</dbReference>
<feature type="region of interest" description="Disordered" evidence="1">
    <location>
        <begin position="28"/>
        <end position="59"/>
    </location>
</feature>
<evidence type="ECO:0000313" key="3">
    <source>
        <dbReference type="Proteomes" id="UP001445335"/>
    </source>
</evidence>
<sequence>MGSEVLSPTSTSPFACFATLSSFDALDTDAPHDELEESAEELEEGHREAGGARRQPRVRHAERCVKAHRVGFVLGAAEVQRPSNANKAAGNRAGWPRTGC</sequence>
<evidence type="ECO:0000256" key="1">
    <source>
        <dbReference type="SAM" id="MobiDB-lite"/>
    </source>
</evidence>
<feature type="compositionally biased region" description="Acidic residues" evidence="1">
    <location>
        <begin position="34"/>
        <end position="43"/>
    </location>
</feature>
<gene>
    <name evidence="2" type="ORF">WJX81_002352</name>
</gene>
<evidence type="ECO:0000313" key="2">
    <source>
        <dbReference type="EMBL" id="KAK9835329.1"/>
    </source>
</evidence>
<dbReference type="Proteomes" id="UP001445335">
    <property type="component" value="Unassembled WGS sequence"/>
</dbReference>
<proteinExistence type="predicted"/>
<name>A0AAW1RNL4_9CHLO</name>
<reference evidence="2 3" key="1">
    <citation type="journal article" date="2024" name="Nat. Commun.">
        <title>Phylogenomics reveals the evolutionary origins of lichenization in chlorophyte algae.</title>
        <authorList>
            <person name="Puginier C."/>
            <person name="Libourel C."/>
            <person name="Otte J."/>
            <person name="Skaloud P."/>
            <person name="Haon M."/>
            <person name="Grisel S."/>
            <person name="Petersen M."/>
            <person name="Berrin J.G."/>
            <person name="Delaux P.M."/>
            <person name="Dal Grande F."/>
            <person name="Keller J."/>
        </authorList>
    </citation>
    <scope>NUCLEOTIDE SEQUENCE [LARGE SCALE GENOMIC DNA]</scope>
    <source>
        <strain evidence="2 3">SAG 245.80</strain>
    </source>
</reference>
<comment type="caution">
    <text evidence="2">The sequence shown here is derived from an EMBL/GenBank/DDBJ whole genome shotgun (WGS) entry which is preliminary data.</text>
</comment>
<keyword evidence="3" id="KW-1185">Reference proteome</keyword>
<feature type="region of interest" description="Disordered" evidence="1">
    <location>
        <begin position="81"/>
        <end position="100"/>
    </location>
</feature>
<protein>
    <submittedName>
        <fullName evidence="2">Uncharacterized protein</fullName>
    </submittedName>
</protein>